<accession>G0XV02</accession>
<organismHost>
    <name type="scientific">Apodemus sylvaticus</name>
    <name type="common">European woodmouse</name>
    <dbReference type="NCBI Taxonomy" id="10129"/>
</organismHost>
<feature type="transmembrane region" description="Helical" evidence="4">
    <location>
        <begin position="21"/>
        <end position="44"/>
    </location>
</feature>
<sequence length="642" mass="76640">MAYYKIDSVQDDKNIYRHHKHGVYFICQPLLKNILFCFLFLSYISNYEKVNHYEMDEMDEIVRIVNDSMWYIPNAFMDDGENEGHISVNNVCHMYLAFFDVDISSHLFKLVIKHCDLNKRLKCGNSPLHCYTMNTRFKPSVLKILLHHGMRNFDSKDEKGHIPLHHYLIHSLSIDNKIFDILTDNIDDFSKSSDLLLCYLRYKFNRRLNYYVLYKLLTKGSDPNCVDDDGLTSLHYYCRHISFFHESNYYDTKRYTKMYAEKRFINTIIDHGANINAVTKIGNTPLHTYLQEHTKHSPRVVYALLSRGADTRIRNNFDCTPIMEYIKNDCVACHILIMLLNWHEQKYGKLQKEEGQHLLYLFIKHNQLHKHSLNILRYLLDRFDIQKDEYYNTMTPLHTAFQNCNNKVASYLVYIGYDINIPTKDGKTVFDLVFENRNILYKSDVIHDIIRHRLHVSLPMIKSLFYRMAEFSPYNDYYVKKIIAYCVLRDESFSELHHKFCLNEDYKSVFMKNISFDEIDSIIERCSHDISRLKEIRISDTDLYTVLRTEDIRYHTYLEAIHSDKRISFPMYDDLIEQCHLSMKYKSKLVDKALNKLETTIDGQTRLSYLPPEIMRNIISKLSDYHLKSMLYGKNHYKHYPY</sequence>
<organismHost>
    <name type="scientific">Felis catus</name>
    <name type="common">Cat</name>
    <name type="synonym">Felis silvestris catus</name>
    <dbReference type="NCBI Taxonomy" id="9685"/>
</organismHost>
<protein>
    <submittedName>
        <fullName evidence="6">Ankyrin repeat-containing protein</fullName>
    </submittedName>
</protein>
<dbReference type="PROSITE" id="PS50088">
    <property type="entry name" value="ANK_REPEAT"/>
    <property type="match status" value="2"/>
</dbReference>
<evidence type="ECO:0000313" key="6">
    <source>
        <dbReference type="EMBL" id="ADZ29764.1"/>
    </source>
</evidence>
<dbReference type="InterPro" id="IPR050745">
    <property type="entry name" value="Multifunctional_regulatory"/>
</dbReference>
<dbReference type="SMART" id="SM00248">
    <property type="entry name" value="ANK"/>
    <property type="match status" value="6"/>
</dbReference>
<reference evidence="6 8" key="2">
    <citation type="journal article" date="2011" name="PLoS ONE">
        <title>Chasing Jenner's Vaccine: Revisiting Cowpox Virus Classification.</title>
        <authorList>
            <person name="Carroll D.S."/>
            <person name="Emerson G.L."/>
            <person name="Li Y."/>
            <person name="Sammons S."/>
            <person name="Olson V."/>
            <person name="Frace M."/>
            <person name="Nakazawa Y."/>
            <person name="Czerny C.P."/>
            <person name="Tryland M."/>
            <person name="Kolodziejek J."/>
            <person name="Nowotny N."/>
            <person name="Olsen-Rasmussen M."/>
            <person name="Khristova M."/>
            <person name="Govil D."/>
            <person name="Karem K."/>
            <person name="Damon I.K."/>
            <person name="Meyer H."/>
        </authorList>
    </citation>
    <scope>NUCLEOTIDE SEQUENCE [LARGE SCALE GENOMIC DNA]</scope>
    <source>
        <strain evidence="6">Germany_1990_2</strain>
    </source>
</reference>
<proteinExistence type="predicted"/>
<feature type="repeat" description="ANK" evidence="3">
    <location>
        <begin position="281"/>
        <end position="316"/>
    </location>
</feature>
<keyword evidence="4" id="KW-0472">Membrane</keyword>
<evidence type="ECO:0000256" key="4">
    <source>
        <dbReference type="SAM" id="Phobius"/>
    </source>
</evidence>
<evidence type="ECO:0000256" key="2">
    <source>
        <dbReference type="ARBA" id="ARBA00023043"/>
    </source>
</evidence>
<keyword evidence="1" id="KW-0677">Repeat</keyword>
<organismHost>
    <name type="scientific">Bos taurus</name>
    <name type="common">Bovine</name>
    <dbReference type="NCBI Taxonomy" id="9913"/>
</organismHost>
<dbReference type="PANTHER" id="PTHR24189:SF50">
    <property type="entry name" value="ANKYRIN REPEAT AND SOCS BOX PROTEIN 2"/>
    <property type="match status" value="1"/>
</dbReference>
<dbReference type="Pfam" id="PF12796">
    <property type="entry name" value="Ank_2"/>
    <property type="match status" value="1"/>
</dbReference>
<dbReference type="PANTHER" id="PTHR24189">
    <property type="entry name" value="MYOTROPHIN"/>
    <property type="match status" value="1"/>
</dbReference>
<dbReference type="InterPro" id="IPR018272">
    <property type="entry name" value="PRANC_domain"/>
</dbReference>
<evidence type="ECO:0000313" key="7">
    <source>
        <dbReference type="EMBL" id="ADZ29970.1"/>
    </source>
</evidence>
<reference evidence="6" key="1">
    <citation type="submission" date="2010-10" db="EMBL/GenBank/DDBJ databases">
        <authorList>
            <person name="Sammons S.A."/>
            <person name="Carroll D.S."/>
            <person name="Meyer H."/>
        </authorList>
    </citation>
    <scope>NUCLEOTIDE SEQUENCE</scope>
    <source>
        <strain evidence="6">Germany_1990_2</strain>
    </source>
</reference>
<keyword evidence="4" id="KW-0812">Transmembrane</keyword>
<organismHost>
    <name type="scientific">Microtus agrestis</name>
    <name type="common">Short-tailed field vole</name>
    <dbReference type="NCBI Taxonomy" id="29092"/>
</organismHost>
<gene>
    <name evidence="6" type="ORF">CPXV_GER1990_2_004</name>
    <name evidence="7" type="ORF">CPXV_GER1990_2_215</name>
</gene>
<organism evidence="6 8">
    <name type="scientific">Cowpox virus</name>
    <name type="common">CPV</name>
    <dbReference type="NCBI Taxonomy" id="10243"/>
    <lineage>
        <taxon>Viruses</taxon>
        <taxon>Varidnaviria</taxon>
        <taxon>Bamfordvirae</taxon>
        <taxon>Nucleocytoviricota</taxon>
        <taxon>Pokkesviricetes</taxon>
        <taxon>Chitovirales</taxon>
        <taxon>Poxviridae</taxon>
        <taxon>Chordopoxvirinae</taxon>
        <taxon>Orthopoxvirus</taxon>
        <taxon>Orthopoxvirus cowpox</taxon>
    </lineage>
</organism>
<evidence type="ECO:0000259" key="5">
    <source>
        <dbReference type="Pfam" id="PF09372"/>
    </source>
</evidence>
<evidence type="ECO:0000256" key="1">
    <source>
        <dbReference type="ARBA" id="ARBA00022737"/>
    </source>
</evidence>
<dbReference type="InterPro" id="IPR002110">
    <property type="entry name" value="Ankyrin_rpt"/>
</dbReference>
<feature type="domain" description="PRANC" evidence="5">
    <location>
        <begin position="539"/>
        <end position="631"/>
    </location>
</feature>
<evidence type="ECO:0000313" key="8">
    <source>
        <dbReference type="Proteomes" id="UP000104697"/>
    </source>
</evidence>
<organismHost>
    <name type="scientific">Myodes glareolus</name>
    <name type="common">Bank vole</name>
    <name type="synonym">Clethrionomys glareolus</name>
    <dbReference type="NCBI Taxonomy" id="447135"/>
</organismHost>
<organismHost>
    <name type="scientific">Homo sapiens</name>
    <name type="common">Human</name>
    <dbReference type="NCBI Taxonomy" id="9606"/>
</organismHost>
<feature type="repeat" description="ANK" evidence="3">
    <location>
        <begin position="392"/>
        <end position="424"/>
    </location>
</feature>
<dbReference type="Proteomes" id="UP000104697">
    <property type="component" value="Segment"/>
</dbReference>
<keyword evidence="2 3" id="KW-0040">ANK repeat</keyword>
<organismHost>
    <name type="scientific">Mus musculus</name>
    <name type="common">Mouse</name>
    <dbReference type="NCBI Taxonomy" id="10090"/>
</organismHost>
<organismHost>
    <name type="scientific">Loxodonta africana</name>
    <name type="common">African elephant</name>
    <dbReference type="NCBI Taxonomy" id="9785"/>
</organismHost>
<dbReference type="SUPFAM" id="SSF48403">
    <property type="entry name" value="Ankyrin repeat"/>
    <property type="match status" value="2"/>
</dbReference>
<name>G0XV02_COWPX</name>
<dbReference type="EMBL" id="HQ420896">
    <property type="protein sequence ID" value="ADZ29970.1"/>
    <property type="molecule type" value="Genomic_DNA"/>
</dbReference>
<keyword evidence="4" id="KW-1133">Transmembrane helix</keyword>
<dbReference type="Gene3D" id="1.25.40.20">
    <property type="entry name" value="Ankyrin repeat-containing domain"/>
    <property type="match status" value="2"/>
</dbReference>
<evidence type="ECO:0000256" key="3">
    <source>
        <dbReference type="PROSITE-ProRule" id="PRU00023"/>
    </source>
</evidence>
<dbReference type="Pfam" id="PF00023">
    <property type="entry name" value="Ank"/>
    <property type="match status" value="1"/>
</dbReference>
<dbReference type="InterPro" id="IPR036770">
    <property type="entry name" value="Ankyrin_rpt-contain_sf"/>
</dbReference>
<dbReference type="EMBL" id="HQ420896">
    <property type="protein sequence ID" value="ADZ29764.1"/>
    <property type="molecule type" value="Genomic_DNA"/>
</dbReference>
<dbReference type="Pfam" id="PF09372">
    <property type="entry name" value="PRANC"/>
    <property type="match status" value="1"/>
</dbReference>